<evidence type="ECO:0000313" key="3">
    <source>
        <dbReference type="EMBL" id="ETO36157.1"/>
    </source>
</evidence>
<feature type="compositionally biased region" description="Polar residues" evidence="1">
    <location>
        <begin position="83"/>
        <end position="101"/>
    </location>
</feature>
<comment type="caution">
    <text evidence="3">The sequence shown here is derived from an EMBL/GenBank/DDBJ whole genome shotgun (WGS) entry which is preliminary data.</text>
</comment>
<feature type="transmembrane region" description="Helical" evidence="2">
    <location>
        <begin position="184"/>
        <end position="203"/>
    </location>
</feature>
<keyword evidence="2" id="KW-1133">Transmembrane helix</keyword>
<organism evidence="3 4">
    <name type="scientific">Reticulomyxa filosa</name>
    <dbReference type="NCBI Taxonomy" id="46433"/>
    <lineage>
        <taxon>Eukaryota</taxon>
        <taxon>Sar</taxon>
        <taxon>Rhizaria</taxon>
        <taxon>Retaria</taxon>
        <taxon>Foraminifera</taxon>
        <taxon>Monothalamids</taxon>
        <taxon>Reticulomyxidae</taxon>
        <taxon>Reticulomyxa</taxon>
    </lineage>
</organism>
<dbReference type="Proteomes" id="UP000023152">
    <property type="component" value="Unassembled WGS sequence"/>
</dbReference>
<protein>
    <submittedName>
        <fullName evidence="3">Uncharacterized protein</fullName>
    </submittedName>
</protein>
<evidence type="ECO:0000256" key="2">
    <source>
        <dbReference type="SAM" id="Phobius"/>
    </source>
</evidence>
<keyword evidence="2" id="KW-0812">Transmembrane</keyword>
<evidence type="ECO:0000313" key="4">
    <source>
        <dbReference type="Proteomes" id="UP000023152"/>
    </source>
</evidence>
<gene>
    <name evidence="3" type="ORF">RFI_00906</name>
</gene>
<dbReference type="AlphaFoldDB" id="X6PEP4"/>
<keyword evidence="2" id="KW-0472">Membrane</keyword>
<name>X6PEP4_RETFI</name>
<feature type="region of interest" description="Disordered" evidence="1">
    <location>
        <begin position="83"/>
        <end position="107"/>
    </location>
</feature>
<reference evidence="3 4" key="1">
    <citation type="journal article" date="2013" name="Curr. Biol.">
        <title>The Genome of the Foraminiferan Reticulomyxa filosa.</title>
        <authorList>
            <person name="Glockner G."/>
            <person name="Hulsmann N."/>
            <person name="Schleicher M."/>
            <person name="Noegel A.A."/>
            <person name="Eichinger L."/>
            <person name="Gallinger C."/>
            <person name="Pawlowski J."/>
            <person name="Sierra R."/>
            <person name="Euteneuer U."/>
            <person name="Pillet L."/>
            <person name="Moustafa A."/>
            <person name="Platzer M."/>
            <person name="Groth M."/>
            <person name="Szafranski K."/>
            <person name="Schliwa M."/>
        </authorList>
    </citation>
    <scope>NUCLEOTIDE SEQUENCE [LARGE SCALE GENOMIC DNA]</scope>
</reference>
<dbReference type="EMBL" id="ASPP01000956">
    <property type="protein sequence ID" value="ETO36157.1"/>
    <property type="molecule type" value="Genomic_DNA"/>
</dbReference>
<sequence>MSPIQNELHETLRRRCCQCGVKTVMHTCRCLDILSCCVCRGCTKLLFCLRHKYLHYTVLCDNKHTSDKTVLLKTQTAPQQTYSQVYPTPSSAKPYQGSSFQNNANNPNSLKPNPFTSPFQFGDKKMLNQKTAYPNSDTEEDNNQTLHSSTGFQKEIIHIRSPLAHFQSSFFLIKKFILQNAFSWEYFLLFIGYALFVICTYHFTCTKRVMVVYFVVKKKAYYLYGREKRNCLCSFKEKNHKSNLNDYFLMEQTVPRHPQ</sequence>
<keyword evidence="4" id="KW-1185">Reference proteome</keyword>
<proteinExistence type="predicted"/>
<accession>X6PEP4</accession>
<evidence type="ECO:0000256" key="1">
    <source>
        <dbReference type="SAM" id="MobiDB-lite"/>
    </source>
</evidence>